<feature type="transmembrane region" description="Helical" evidence="5">
    <location>
        <begin position="188"/>
        <end position="216"/>
    </location>
</feature>
<comment type="similarity">
    <text evidence="5">Belongs to the 4-toluene sulfonate uptake permease (TSUP) (TC 2.A.102) family.</text>
</comment>
<feature type="transmembrane region" description="Helical" evidence="5">
    <location>
        <begin position="47"/>
        <end position="66"/>
    </location>
</feature>
<gene>
    <name evidence="6" type="ORF">G6047_08685</name>
</gene>
<evidence type="ECO:0000256" key="3">
    <source>
        <dbReference type="ARBA" id="ARBA00022989"/>
    </source>
</evidence>
<evidence type="ECO:0000313" key="7">
    <source>
        <dbReference type="Proteomes" id="UP000712080"/>
    </source>
</evidence>
<name>A0A972JJD5_9FLAO</name>
<dbReference type="RefSeq" id="WP_169527215.1">
    <property type="nucleotide sequence ID" value="NZ_JAAMPU010000104.1"/>
</dbReference>
<evidence type="ECO:0000256" key="4">
    <source>
        <dbReference type="ARBA" id="ARBA00023136"/>
    </source>
</evidence>
<dbReference type="PANTHER" id="PTHR43701:SF2">
    <property type="entry name" value="MEMBRANE TRANSPORTER PROTEIN YJNA-RELATED"/>
    <property type="match status" value="1"/>
</dbReference>
<comment type="caution">
    <text evidence="6">The sequence shown here is derived from an EMBL/GenBank/DDBJ whole genome shotgun (WGS) entry which is preliminary data.</text>
</comment>
<dbReference type="InterPro" id="IPR002781">
    <property type="entry name" value="TM_pro_TauE-like"/>
</dbReference>
<keyword evidence="2 5" id="KW-0812">Transmembrane</keyword>
<dbReference type="InterPro" id="IPR051598">
    <property type="entry name" value="TSUP/Inactive_protease-like"/>
</dbReference>
<keyword evidence="5" id="KW-1003">Cell membrane</keyword>
<keyword evidence="3 5" id="KW-1133">Transmembrane helix</keyword>
<proteinExistence type="inferred from homology"/>
<dbReference type="Proteomes" id="UP000712080">
    <property type="component" value="Unassembled WGS sequence"/>
</dbReference>
<dbReference type="GO" id="GO:0005886">
    <property type="term" value="C:plasma membrane"/>
    <property type="evidence" value="ECO:0007669"/>
    <property type="project" value="UniProtKB-SubCell"/>
</dbReference>
<dbReference type="PANTHER" id="PTHR43701">
    <property type="entry name" value="MEMBRANE TRANSPORTER PROTEIN MJ0441-RELATED"/>
    <property type="match status" value="1"/>
</dbReference>
<evidence type="ECO:0000256" key="5">
    <source>
        <dbReference type="RuleBase" id="RU363041"/>
    </source>
</evidence>
<accession>A0A972JJD5</accession>
<feature type="transmembrane region" description="Helical" evidence="5">
    <location>
        <begin position="254"/>
        <end position="272"/>
    </location>
</feature>
<keyword evidence="7" id="KW-1185">Reference proteome</keyword>
<feature type="transmembrane region" description="Helical" evidence="5">
    <location>
        <begin position="72"/>
        <end position="92"/>
    </location>
</feature>
<sequence length="275" mass="29838">MNEFVLLIGIGFLIGTLGTLIGAGGGFILVPLLILWHPEWTVEQITAISMAVVACNAISGSAAYMVNKRVDYKAGIVFALSTIPGSIIGVWTTHYVKRGIFDVIFGILLIGLGSYLFYKGGKPKPKPHESEVKKGWISSRIIDKWGEVYSYAYDMRKGIVLSVLVGFFSPILGIGGGIIHVPAMVEWLYFPVHIATATSHFILAIMATVTVITHYFEGSYNEEFVRNTVFGLALGIIPGAQLGAVLSKKMKGHIIIRALSVALMIVGLRILSKLL</sequence>
<feature type="transmembrane region" description="Helical" evidence="5">
    <location>
        <begin position="6"/>
        <end position="35"/>
    </location>
</feature>
<feature type="transmembrane region" description="Helical" evidence="5">
    <location>
        <begin position="99"/>
        <end position="118"/>
    </location>
</feature>
<feature type="transmembrane region" description="Helical" evidence="5">
    <location>
        <begin position="228"/>
        <end position="247"/>
    </location>
</feature>
<dbReference type="EMBL" id="JAAMPU010000104">
    <property type="protein sequence ID" value="NMH28107.1"/>
    <property type="molecule type" value="Genomic_DNA"/>
</dbReference>
<protein>
    <recommendedName>
        <fullName evidence="5">Probable membrane transporter protein</fullName>
    </recommendedName>
</protein>
<reference evidence="6" key="1">
    <citation type="submission" date="2020-02" db="EMBL/GenBank/DDBJ databases">
        <title>Flavobacterium sp. genome.</title>
        <authorList>
            <person name="Jung H.S."/>
            <person name="Baek J.H."/>
            <person name="Jeon C.O."/>
        </authorList>
    </citation>
    <scope>NUCLEOTIDE SEQUENCE</scope>
    <source>
        <strain evidence="6">SE-s28</strain>
    </source>
</reference>
<evidence type="ECO:0000256" key="2">
    <source>
        <dbReference type="ARBA" id="ARBA00022692"/>
    </source>
</evidence>
<keyword evidence="4 5" id="KW-0472">Membrane</keyword>
<evidence type="ECO:0000256" key="1">
    <source>
        <dbReference type="ARBA" id="ARBA00004141"/>
    </source>
</evidence>
<dbReference type="AlphaFoldDB" id="A0A972JJD5"/>
<organism evidence="6 7">
    <name type="scientific">Flavobacterium silvaticum</name>
    <dbReference type="NCBI Taxonomy" id="1852020"/>
    <lineage>
        <taxon>Bacteria</taxon>
        <taxon>Pseudomonadati</taxon>
        <taxon>Bacteroidota</taxon>
        <taxon>Flavobacteriia</taxon>
        <taxon>Flavobacteriales</taxon>
        <taxon>Flavobacteriaceae</taxon>
        <taxon>Flavobacterium</taxon>
    </lineage>
</organism>
<comment type="subcellular location">
    <subcellularLocation>
        <location evidence="5">Cell membrane</location>
        <topology evidence="5">Multi-pass membrane protein</topology>
    </subcellularLocation>
    <subcellularLocation>
        <location evidence="1">Membrane</location>
        <topology evidence="1">Multi-pass membrane protein</topology>
    </subcellularLocation>
</comment>
<dbReference type="Pfam" id="PF01925">
    <property type="entry name" value="TauE"/>
    <property type="match status" value="1"/>
</dbReference>
<feature type="transmembrane region" description="Helical" evidence="5">
    <location>
        <begin position="159"/>
        <end position="181"/>
    </location>
</feature>
<evidence type="ECO:0000313" key="6">
    <source>
        <dbReference type="EMBL" id="NMH28107.1"/>
    </source>
</evidence>